<evidence type="ECO:0000256" key="1">
    <source>
        <dbReference type="ARBA" id="ARBA00004429"/>
    </source>
</evidence>
<evidence type="ECO:0000256" key="14">
    <source>
        <dbReference type="SAM" id="Coils"/>
    </source>
</evidence>
<dbReference type="CDD" id="cd05387">
    <property type="entry name" value="BY-kinase"/>
    <property type="match status" value="1"/>
</dbReference>
<dbReference type="RefSeq" id="WP_338435827.1">
    <property type="nucleotide sequence ID" value="NZ_JAUYVH010000002.1"/>
</dbReference>
<dbReference type="PANTHER" id="PTHR32309">
    <property type="entry name" value="TYROSINE-PROTEIN KINASE"/>
    <property type="match status" value="1"/>
</dbReference>
<dbReference type="EC" id="2.7.10.2" evidence="19"/>
<evidence type="ECO:0000256" key="5">
    <source>
        <dbReference type="ARBA" id="ARBA00022679"/>
    </source>
</evidence>
<evidence type="ECO:0000259" key="18">
    <source>
        <dbReference type="Pfam" id="PF13807"/>
    </source>
</evidence>
<evidence type="ECO:0000256" key="15">
    <source>
        <dbReference type="SAM" id="Phobius"/>
    </source>
</evidence>
<comment type="catalytic activity">
    <reaction evidence="13">
        <text>L-tyrosyl-[protein] + ATP = O-phospho-L-tyrosyl-[protein] + ADP + H(+)</text>
        <dbReference type="Rhea" id="RHEA:10596"/>
        <dbReference type="Rhea" id="RHEA-COMP:10136"/>
        <dbReference type="Rhea" id="RHEA-COMP:20101"/>
        <dbReference type="ChEBI" id="CHEBI:15378"/>
        <dbReference type="ChEBI" id="CHEBI:30616"/>
        <dbReference type="ChEBI" id="CHEBI:46858"/>
        <dbReference type="ChEBI" id="CHEBI:61978"/>
        <dbReference type="ChEBI" id="CHEBI:456216"/>
    </reaction>
</comment>
<dbReference type="InterPro" id="IPR005700">
    <property type="entry name" value="EPS_ExoP-like"/>
</dbReference>
<dbReference type="GO" id="GO:0004715">
    <property type="term" value="F:non-membrane spanning protein tyrosine kinase activity"/>
    <property type="evidence" value="ECO:0007669"/>
    <property type="project" value="UniProtKB-EC"/>
</dbReference>
<dbReference type="Pfam" id="PF13807">
    <property type="entry name" value="GNVR"/>
    <property type="match status" value="1"/>
</dbReference>
<keyword evidence="12" id="KW-0829">Tyrosine-protein kinase</keyword>
<organism evidence="19 20">
    <name type="scientific">Keguizhuia sedimenti</name>
    <dbReference type="NCBI Taxonomy" id="3064264"/>
    <lineage>
        <taxon>Bacteria</taxon>
        <taxon>Pseudomonadati</taxon>
        <taxon>Pseudomonadota</taxon>
        <taxon>Betaproteobacteria</taxon>
        <taxon>Burkholderiales</taxon>
        <taxon>Oxalobacteraceae</taxon>
        <taxon>Keguizhuia</taxon>
    </lineage>
</organism>
<feature type="transmembrane region" description="Helical" evidence="15">
    <location>
        <begin position="448"/>
        <end position="467"/>
    </location>
</feature>
<keyword evidence="9" id="KW-0067">ATP-binding</keyword>
<feature type="domain" description="Tyrosine-protein kinase G-rich" evidence="18">
    <location>
        <begin position="390"/>
        <end position="469"/>
    </location>
</feature>
<feature type="transmembrane region" description="Helical" evidence="15">
    <location>
        <begin position="34"/>
        <end position="53"/>
    </location>
</feature>
<evidence type="ECO:0000256" key="13">
    <source>
        <dbReference type="ARBA" id="ARBA00053015"/>
    </source>
</evidence>
<dbReference type="Pfam" id="PF02706">
    <property type="entry name" value="Wzz"/>
    <property type="match status" value="1"/>
</dbReference>
<feature type="domain" description="Polysaccharide chain length determinant N-terminal" evidence="16">
    <location>
        <begin position="19"/>
        <end position="109"/>
    </location>
</feature>
<dbReference type="InterPro" id="IPR005702">
    <property type="entry name" value="Wzc-like_C"/>
</dbReference>
<evidence type="ECO:0000256" key="6">
    <source>
        <dbReference type="ARBA" id="ARBA00022692"/>
    </source>
</evidence>
<evidence type="ECO:0000256" key="11">
    <source>
        <dbReference type="ARBA" id="ARBA00023136"/>
    </source>
</evidence>
<evidence type="ECO:0000259" key="17">
    <source>
        <dbReference type="Pfam" id="PF13614"/>
    </source>
</evidence>
<keyword evidence="10 15" id="KW-1133">Transmembrane helix</keyword>
<evidence type="ECO:0000256" key="2">
    <source>
        <dbReference type="ARBA" id="ARBA00008883"/>
    </source>
</evidence>
<evidence type="ECO:0000256" key="7">
    <source>
        <dbReference type="ARBA" id="ARBA00022741"/>
    </source>
</evidence>
<keyword evidence="5 19" id="KW-0808">Transferase</keyword>
<dbReference type="NCBIfam" id="TIGR01007">
    <property type="entry name" value="eps_fam"/>
    <property type="match status" value="1"/>
</dbReference>
<dbReference type="Proteomes" id="UP001225596">
    <property type="component" value="Unassembled WGS sequence"/>
</dbReference>
<dbReference type="SUPFAM" id="SSF52540">
    <property type="entry name" value="P-loop containing nucleoside triphosphate hydrolases"/>
    <property type="match status" value="1"/>
</dbReference>
<dbReference type="Gene3D" id="3.40.50.300">
    <property type="entry name" value="P-loop containing nucleotide triphosphate hydrolases"/>
    <property type="match status" value="1"/>
</dbReference>
<dbReference type="Pfam" id="PF13614">
    <property type="entry name" value="AAA_31"/>
    <property type="match status" value="1"/>
</dbReference>
<proteinExistence type="inferred from homology"/>
<evidence type="ECO:0000256" key="8">
    <source>
        <dbReference type="ARBA" id="ARBA00022777"/>
    </source>
</evidence>
<keyword evidence="20" id="KW-1185">Reference proteome</keyword>
<feature type="domain" description="AAA" evidence="17">
    <location>
        <begin position="547"/>
        <end position="668"/>
    </location>
</feature>
<comment type="similarity">
    <text evidence="2">Belongs to the etk/wzc family.</text>
</comment>
<keyword evidence="8" id="KW-0418">Kinase</keyword>
<protein>
    <submittedName>
        <fullName evidence="19">Polysaccharide biosynthesis tyrosine autokinase</fullName>
        <ecNumber evidence="19">2.7.10.2</ecNumber>
    </submittedName>
</protein>
<evidence type="ECO:0000256" key="9">
    <source>
        <dbReference type="ARBA" id="ARBA00022840"/>
    </source>
</evidence>
<keyword evidence="11 15" id="KW-0472">Membrane</keyword>
<evidence type="ECO:0000256" key="12">
    <source>
        <dbReference type="ARBA" id="ARBA00023137"/>
    </source>
</evidence>
<dbReference type="InterPro" id="IPR025669">
    <property type="entry name" value="AAA_dom"/>
</dbReference>
<accession>A0ABU1BM02</accession>
<comment type="caution">
    <text evidence="19">The sequence shown here is derived from an EMBL/GenBank/DDBJ whole genome shotgun (WGS) entry which is preliminary data.</text>
</comment>
<evidence type="ECO:0000256" key="3">
    <source>
        <dbReference type="ARBA" id="ARBA00022475"/>
    </source>
</evidence>
<keyword evidence="4" id="KW-0997">Cell inner membrane</keyword>
<keyword evidence="6 15" id="KW-0812">Transmembrane</keyword>
<dbReference type="InterPro" id="IPR032807">
    <property type="entry name" value="GNVR"/>
</dbReference>
<keyword evidence="14" id="KW-0175">Coiled coil</keyword>
<evidence type="ECO:0000313" key="20">
    <source>
        <dbReference type="Proteomes" id="UP001225596"/>
    </source>
</evidence>
<dbReference type="InterPro" id="IPR003856">
    <property type="entry name" value="LPS_length_determ_N"/>
</dbReference>
<evidence type="ECO:0000259" key="16">
    <source>
        <dbReference type="Pfam" id="PF02706"/>
    </source>
</evidence>
<gene>
    <name evidence="19" type="ORF">Q8A64_05705</name>
</gene>
<sequence length="740" mass="81499">MSQAIQQVTPVAEQDDDDAIDIASYLDFLIEHRWLIASIAFTVTVLGVAYALIANPVYQSNILVQVEDSAGSSASILGDMASLFDVKTAATAEMEVIRSRMVVTQAVENMHLDIEARPRYFPLIGAFIARHNKGLSEPGLFGLGGYVWAAEKAEVSRFDVPQEFENEEFILVADGQDRFRLKNTDADIDSAGRIGEPLSIKTPAGAIELQVDRLAANAGAQFSLTRLPQLQKVEELQENLKIAERGKQSGVIGVSLEGTDALQTTAILNEIGREYIRQNVERKSEEAEKSLVFLDQQLPELKKELERSESKYNQLRNSRGTIDLTEEAKTALQQSVLASTKMVELRQKKQELSIRFQESHPAIETINEQMKALSSDIAAVDTKIRQLPSVEQEVLRLMRDVKVNTELYTSLLNTAQQLRLVKASKVGNARLLDKAVVPLKPIKPKRSIVVALSALIGIFLGVVGAYIKKSLYGGIDDPHEIEERLGLPISATIPHSATQQKLYLQIENKHKTVSVLANDDPNDHAVESLRSFRTSLQFSMLEADNNIIMITGPTPGVGKSFVSVNFATVLASAGKKVLLIDGDLRKGYLHRYFGLERKDGLSEAIASMETIDAALHRNVVENVDFLATGTLPPKPAELMAHPNFSALLKNLASQYDYLVIDTAPVLAVSDSMIVGRHAGTAFNIVRGGINTIGEIEESVKRFNGAGVSITGVVFNDLKPRVSRYGYGSRYGKYRYAQYEY</sequence>
<dbReference type="InterPro" id="IPR027417">
    <property type="entry name" value="P-loop_NTPase"/>
</dbReference>
<name>A0ABU1BM02_9BURK</name>
<keyword evidence="7" id="KW-0547">Nucleotide-binding</keyword>
<feature type="coiled-coil region" evidence="14">
    <location>
        <begin position="277"/>
        <end position="318"/>
    </location>
</feature>
<reference evidence="19 20" key="1">
    <citation type="submission" date="2023-08" db="EMBL/GenBank/DDBJ databases">
        <title>Oxalobacteraceae gen .nov., isolated from river sludge outside the plant.</title>
        <authorList>
            <person name="Zhao S.Y."/>
        </authorList>
    </citation>
    <scope>NUCLEOTIDE SEQUENCE [LARGE SCALE GENOMIC DNA]</scope>
    <source>
        <strain evidence="19 20">R-40</strain>
    </source>
</reference>
<keyword evidence="3" id="KW-1003">Cell membrane</keyword>
<dbReference type="PANTHER" id="PTHR32309:SF32">
    <property type="entry name" value="TYROSINE-PROTEIN KINASE ETK-RELATED"/>
    <property type="match status" value="1"/>
</dbReference>
<dbReference type="NCBIfam" id="TIGR01005">
    <property type="entry name" value="eps_transp_fam"/>
    <property type="match status" value="1"/>
</dbReference>
<dbReference type="Pfam" id="PF23607">
    <property type="entry name" value="WZC_N"/>
    <property type="match status" value="1"/>
</dbReference>
<comment type="subcellular location">
    <subcellularLocation>
        <location evidence="1">Cell inner membrane</location>
        <topology evidence="1">Multi-pass membrane protein</topology>
    </subcellularLocation>
</comment>
<evidence type="ECO:0000313" key="19">
    <source>
        <dbReference type="EMBL" id="MDQ9169904.1"/>
    </source>
</evidence>
<dbReference type="InterPro" id="IPR050445">
    <property type="entry name" value="Bact_polysacc_biosynth/exp"/>
</dbReference>
<evidence type="ECO:0000256" key="4">
    <source>
        <dbReference type="ARBA" id="ARBA00022519"/>
    </source>
</evidence>
<evidence type="ECO:0000256" key="10">
    <source>
        <dbReference type="ARBA" id="ARBA00022989"/>
    </source>
</evidence>
<dbReference type="EMBL" id="JAUYVH010000002">
    <property type="protein sequence ID" value="MDQ9169904.1"/>
    <property type="molecule type" value="Genomic_DNA"/>
</dbReference>